<gene>
    <name evidence="1" type="ORF">H5410_060381</name>
</gene>
<comment type="caution">
    <text evidence="1">The sequence shown here is derived from an EMBL/GenBank/DDBJ whole genome shotgun (WGS) entry which is preliminary data.</text>
</comment>
<keyword evidence="2" id="KW-1185">Reference proteome</keyword>
<dbReference type="EMBL" id="JACXVP010000012">
    <property type="protein sequence ID" value="KAG5570615.1"/>
    <property type="molecule type" value="Genomic_DNA"/>
</dbReference>
<evidence type="ECO:0000313" key="1">
    <source>
        <dbReference type="EMBL" id="KAG5570615.1"/>
    </source>
</evidence>
<protein>
    <submittedName>
        <fullName evidence="1">Uncharacterized protein</fullName>
    </submittedName>
</protein>
<dbReference type="AlphaFoldDB" id="A0A9J5W5G9"/>
<proteinExistence type="predicted"/>
<sequence>MPEFTGSKVTEDSVNFVEELQKYLELRMLLMQSVWNWLLNNSKALLTFGMTGGKKQGRESTTFELGCV</sequence>
<evidence type="ECO:0000313" key="2">
    <source>
        <dbReference type="Proteomes" id="UP000824120"/>
    </source>
</evidence>
<organism evidence="1 2">
    <name type="scientific">Solanum commersonii</name>
    <name type="common">Commerson's wild potato</name>
    <name type="synonym">Commerson's nightshade</name>
    <dbReference type="NCBI Taxonomy" id="4109"/>
    <lineage>
        <taxon>Eukaryota</taxon>
        <taxon>Viridiplantae</taxon>
        <taxon>Streptophyta</taxon>
        <taxon>Embryophyta</taxon>
        <taxon>Tracheophyta</taxon>
        <taxon>Spermatophyta</taxon>
        <taxon>Magnoliopsida</taxon>
        <taxon>eudicotyledons</taxon>
        <taxon>Gunneridae</taxon>
        <taxon>Pentapetalae</taxon>
        <taxon>asterids</taxon>
        <taxon>lamiids</taxon>
        <taxon>Solanales</taxon>
        <taxon>Solanaceae</taxon>
        <taxon>Solanoideae</taxon>
        <taxon>Solaneae</taxon>
        <taxon>Solanum</taxon>
    </lineage>
</organism>
<accession>A0A9J5W5G9</accession>
<name>A0A9J5W5G9_SOLCO</name>
<dbReference type="Proteomes" id="UP000824120">
    <property type="component" value="Chromosome 12"/>
</dbReference>
<reference evidence="1 2" key="1">
    <citation type="submission" date="2020-09" db="EMBL/GenBank/DDBJ databases">
        <title>De no assembly of potato wild relative species, Solanum commersonii.</title>
        <authorList>
            <person name="Cho K."/>
        </authorList>
    </citation>
    <scope>NUCLEOTIDE SEQUENCE [LARGE SCALE GENOMIC DNA]</scope>
    <source>
        <strain evidence="1">LZ3.2</strain>
        <tissue evidence="1">Leaf</tissue>
    </source>
</reference>